<dbReference type="OrthoDB" id="4842715at2759"/>
<evidence type="ECO:0000259" key="1">
    <source>
        <dbReference type="PROSITE" id="PS50878"/>
    </source>
</evidence>
<dbReference type="Proteomes" id="UP000008066">
    <property type="component" value="Unassembled WGS sequence"/>
</dbReference>
<evidence type="ECO:0000313" key="3">
    <source>
        <dbReference type="Proteomes" id="UP000008066"/>
    </source>
</evidence>
<dbReference type="PANTHER" id="PTHR33481">
    <property type="entry name" value="REVERSE TRANSCRIPTASE"/>
    <property type="match status" value="1"/>
</dbReference>
<accession>G0SBH1</accession>
<proteinExistence type="predicted"/>
<dbReference type="EMBL" id="GL988044">
    <property type="protein sequence ID" value="EGS19551.1"/>
    <property type="molecule type" value="Genomic_DNA"/>
</dbReference>
<dbReference type="RefSeq" id="XP_006695373.1">
    <property type="nucleotide sequence ID" value="XM_006695310.1"/>
</dbReference>
<name>G0SBH1_CHATD</name>
<organism evidence="3">
    <name type="scientific">Chaetomium thermophilum (strain DSM 1495 / CBS 144.50 / IMI 039719)</name>
    <name type="common">Thermochaetoides thermophila</name>
    <dbReference type="NCBI Taxonomy" id="759272"/>
    <lineage>
        <taxon>Eukaryota</taxon>
        <taxon>Fungi</taxon>
        <taxon>Dikarya</taxon>
        <taxon>Ascomycota</taxon>
        <taxon>Pezizomycotina</taxon>
        <taxon>Sordariomycetes</taxon>
        <taxon>Sordariomycetidae</taxon>
        <taxon>Sordariales</taxon>
        <taxon>Chaetomiaceae</taxon>
        <taxon>Thermochaetoides</taxon>
    </lineage>
</organism>
<dbReference type="KEGG" id="cthr:CTHT_0050250"/>
<dbReference type="AlphaFoldDB" id="G0SBH1"/>
<sequence length="272" mass="30165">MWDNLPSILLARLRNIYSDRKMLHNSGSAPNLVQSLVHDAETMAREGYHGLLITLDVDSAYPSVQPSILREVLRDQGWPRWLCEAAADFCQDRCFSFRWAQSSFRSDTGLPQGSPWSPILFVLYSLPIITPSQQGTAFMYMNDHAQLSWSKHPIQLAHQASLRVNQLCTKARGLGLRVDPNKTEVLYIPSAALGRGRIDPTTISTQVERTSFLPAVRAATTASVVGLVERLSNTGLRGFPPSAGPKIFDAIVTPSLLYGMVQLDNRPYQGRG</sequence>
<dbReference type="PANTHER" id="PTHR33481:SF1">
    <property type="entry name" value="ENDONUCLEASE_EXONUCLEASE_PHOSPHATASE DOMAIN-CONTAINING PROTEIN-RELATED"/>
    <property type="match status" value="1"/>
</dbReference>
<dbReference type="GeneID" id="18259063"/>
<dbReference type="STRING" id="759272.G0SBH1"/>
<feature type="domain" description="Reverse transcriptase" evidence="1">
    <location>
        <begin position="1"/>
        <end position="197"/>
    </location>
</feature>
<keyword evidence="3" id="KW-1185">Reference proteome</keyword>
<dbReference type="PROSITE" id="PS50878">
    <property type="entry name" value="RT_POL"/>
    <property type="match status" value="1"/>
</dbReference>
<gene>
    <name evidence="2" type="ORF">CTHT_0050250</name>
</gene>
<dbReference type="HOGENOM" id="CLU_1023081_0_0_1"/>
<protein>
    <recommendedName>
        <fullName evidence="1">Reverse transcriptase domain-containing protein</fullName>
    </recommendedName>
</protein>
<dbReference type="InterPro" id="IPR000477">
    <property type="entry name" value="RT_dom"/>
</dbReference>
<dbReference type="Pfam" id="PF00078">
    <property type="entry name" value="RVT_1"/>
    <property type="match status" value="1"/>
</dbReference>
<reference evidence="2 3" key="1">
    <citation type="journal article" date="2011" name="Cell">
        <title>Insight into structure and assembly of the nuclear pore complex by utilizing the genome of a eukaryotic thermophile.</title>
        <authorList>
            <person name="Amlacher S."/>
            <person name="Sarges P."/>
            <person name="Flemming D."/>
            <person name="van Noort V."/>
            <person name="Kunze R."/>
            <person name="Devos D.P."/>
            <person name="Arumugam M."/>
            <person name="Bork P."/>
            <person name="Hurt E."/>
        </authorList>
    </citation>
    <scope>NUCLEOTIDE SEQUENCE [LARGE SCALE GENOMIC DNA]</scope>
    <source>
        <strain evidence="3">DSM 1495 / CBS 144.50 / IMI 039719</strain>
    </source>
</reference>
<evidence type="ECO:0000313" key="2">
    <source>
        <dbReference type="EMBL" id="EGS19551.1"/>
    </source>
</evidence>